<evidence type="ECO:0000259" key="5">
    <source>
        <dbReference type="Pfam" id="PF23892"/>
    </source>
</evidence>
<evidence type="ECO:0000256" key="2">
    <source>
        <dbReference type="ARBA" id="ARBA00022737"/>
    </source>
</evidence>
<dbReference type="InterPro" id="IPR051263">
    <property type="entry name" value="C-type_cytochrome_biogenesis"/>
</dbReference>
<proteinExistence type="predicted"/>
<evidence type="ECO:0000256" key="4">
    <source>
        <dbReference type="ARBA" id="ARBA00022803"/>
    </source>
</evidence>
<name>A0A7X6I774_9BURK</name>
<keyword evidence="8" id="KW-1185">Reference proteome</keyword>
<evidence type="ECO:0000256" key="3">
    <source>
        <dbReference type="ARBA" id="ARBA00022748"/>
    </source>
</evidence>
<dbReference type="AlphaFoldDB" id="A0A7X6I774"/>
<evidence type="ECO:0000313" key="7">
    <source>
        <dbReference type="EMBL" id="NKE67196.1"/>
    </source>
</evidence>
<evidence type="ECO:0000256" key="1">
    <source>
        <dbReference type="ARBA" id="ARBA00004196"/>
    </source>
</evidence>
<keyword evidence="2" id="KW-0677">Repeat</keyword>
<sequence>MTAFIAAAAAAVAIVLVLLMRPYFGRLAPGQSSRAQLNAAIYREQFAKLEQDLGEGTLSQADYAQAKAELQRRVLEDTDVADQQSTVVGAPRKTMIGLALAVPIVAGALYLQIGTPAAMDPLATQAAGAGHGQITSPEQLEQMVAALAQKMEQEPGNSKGWAMLARSYKAIGRPADAQKAFERAGSFIDDDPEMLASYADVVASNAGTLAGKPTELIDKALRVDPNHPMSLWLKGTADFEQKKYPQAIATWERLVAMLQPGSDDARMLEGAINDARSKAGLPAGAVAAAPTGVNIKGTVELDPALKAKASPDDVVMVIARRPGTRMPLAVLRKRAAELPLQFTLDDSLSMDPSSRLSSVREIEVEARISRTGLAKQEPGDLLSQAQTVKLGADGVALRVAKVVQ</sequence>
<dbReference type="PANTHER" id="PTHR47870">
    <property type="entry name" value="CYTOCHROME C-TYPE BIOGENESIS PROTEIN CCMH"/>
    <property type="match status" value="1"/>
</dbReference>
<dbReference type="RefSeq" id="WP_168108324.1">
    <property type="nucleotide sequence ID" value="NZ_VTOX01000005.1"/>
</dbReference>
<comment type="caution">
    <text evidence="7">The sequence shown here is derived from an EMBL/GenBank/DDBJ whole genome shotgun (WGS) entry which is preliminary data.</text>
</comment>
<gene>
    <name evidence="7" type="primary">ccmI</name>
    <name evidence="7" type="ORF">RAMLITH_15335</name>
</gene>
<dbReference type="GO" id="GO:0017004">
    <property type="term" value="P:cytochrome complex assembly"/>
    <property type="evidence" value="ECO:0007669"/>
    <property type="project" value="UniProtKB-KW"/>
</dbReference>
<dbReference type="InterPro" id="IPR056412">
    <property type="entry name" value="Ig_CycH"/>
</dbReference>
<dbReference type="NCBIfam" id="TIGR03142">
    <property type="entry name" value="cytochro_ccmI"/>
    <property type="match status" value="1"/>
</dbReference>
<dbReference type="Pfam" id="PF23892">
    <property type="entry name" value="Ig_CycH"/>
    <property type="match status" value="1"/>
</dbReference>
<feature type="domain" description="Cytochrome c-type biogenesis protein H TPR" evidence="6">
    <location>
        <begin position="130"/>
        <end position="262"/>
    </location>
</feature>
<keyword evidence="3" id="KW-0201">Cytochrome c-type biogenesis</keyword>
<evidence type="ECO:0000313" key="8">
    <source>
        <dbReference type="Proteomes" id="UP000521868"/>
    </source>
</evidence>
<evidence type="ECO:0000259" key="6">
    <source>
        <dbReference type="Pfam" id="PF23914"/>
    </source>
</evidence>
<dbReference type="SUPFAM" id="SSF48452">
    <property type="entry name" value="TPR-like"/>
    <property type="match status" value="1"/>
</dbReference>
<dbReference type="GO" id="GO:0030313">
    <property type="term" value="C:cell envelope"/>
    <property type="evidence" value="ECO:0007669"/>
    <property type="project" value="UniProtKB-SubCell"/>
</dbReference>
<dbReference type="Proteomes" id="UP000521868">
    <property type="component" value="Unassembled WGS sequence"/>
</dbReference>
<dbReference type="InterPro" id="IPR017560">
    <property type="entry name" value="Cyt_c_biogenesis_CcmI"/>
</dbReference>
<reference evidence="7 8" key="1">
    <citation type="journal article" date="2020" name="Nature">
        <title>Bacterial chemolithoautotrophy via manganese oxidation.</title>
        <authorList>
            <person name="Yu H."/>
            <person name="Leadbetter J.R."/>
        </authorList>
    </citation>
    <scope>NUCLEOTIDE SEQUENCE [LARGE SCALE GENOMIC DNA]</scope>
    <source>
        <strain evidence="7 8">RBP-1</strain>
    </source>
</reference>
<dbReference type="EMBL" id="VTOX01000005">
    <property type="protein sequence ID" value="NKE67196.1"/>
    <property type="molecule type" value="Genomic_DNA"/>
</dbReference>
<dbReference type="InterPro" id="IPR056413">
    <property type="entry name" value="TPR_CcmH_CycH"/>
</dbReference>
<organism evidence="7 8">
    <name type="scientific">Ramlibacter lithotrophicus</name>
    <dbReference type="NCBI Taxonomy" id="2606681"/>
    <lineage>
        <taxon>Bacteria</taxon>
        <taxon>Pseudomonadati</taxon>
        <taxon>Pseudomonadota</taxon>
        <taxon>Betaproteobacteria</taxon>
        <taxon>Burkholderiales</taxon>
        <taxon>Comamonadaceae</taxon>
        <taxon>Ramlibacter</taxon>
    </lineage>
</organism>
<protein>
    <submittedName>
        <fullName evidence="7">C-type cytochrome biogenesis protein CcmI</fullName>
    </submittedName>
</protein>
<comment type="subcellular location">
    <subcellularLocation>
        <location evidence="1">Cell envelope</location>
    </subcellularLocation>
</comment>
<feature type="domain" description="Cytochrome c-type biogenesis protein H Ig-like" evidence="5">
    <location>
        <begin position="295"/>
        <end position="394"/>
    </location>
</feature>
<dbReference type="Gene3D" id="1.25.40.10">
    <property type="entry name" value="Tetratricopeptide repeat domain"/>
    <property type="match status" value="1"/>
</dbReference>
<dbReference type="InterPro" id="IPR011990">
    <property type="entry name" value="TPR-like_helical_dom_sf"/>
</dbReference>
<keyword evidence="4" id="KW-0802">TPR repeat</keyword>
<dbReference type="Pfam" id="PF23914">
    <property type="entry name" value="TPR_CcmH_CycH"/>
    <property type="match status" value="1"/>
</dbReference>
<dbReference type="GO" id="GO:0005886">
    <property type="term" value="C:plasma membrane"/>
    <property type="evidence" value="ECO:0007669"/>
    <property type="project" value="TreeGrafter"/>
</dbReference>
<dbReference type="PANTHER" id="PTHR47870:SF4">
    <property type="entry name" value="CYTOCHROME C-TYPE BIOGENESIS PROTEIN CYCH"/>
    <property type="match status" value="1"/>
</dbReference>
<accession>A0A7X6I774</accession>